<feature type="domain" description="GCVT N-terminal" evidence="6">
    <location>
        <begin position="122"/>
        <end position="229"/>
    </location>
</feature>
<keyword evidence="2" id="KW-0809">Transit peptide</keyword>
<evidence type="ECO:0000256" key="4">
    <source>
        <dbReference type="ARBA" id="ARBA00093447"/>
    </source>
</evidence>
<feature type="compositionally biased region" description="Low complexity" evidence="5">
    <location>
        <begin position="74"/>
        <end position="88"/>
    </location>
</feature>
<dbReference type="InterPro" id="IPR045179">
    <property type="entry name" value="YgfZ/GcvT"/>
</dbReference>
<proteinExistence type="inferred from homology"/>
<evidence type="ECO:0000259" key="6">
    <source>
        <dbReference type="Pfam" id="PF01571"/>
    </source>
</evidence>
<dbReference type="AlphaFoldDB" id="A0A9W8E1L7"/>
<reference evidence="8" key="1">
    <citation type="submission" date="2022-07" db="EMBL/GenBank/DDBJ databases">
        <title>Phylogenomic reconstructions and comparative analyses of Kickxellomycotina fungi.</title>
        <authorList>
            <person name="Reynolds N.K."/>
            <person name="Stajich J.E."/>
            <person name="Barry K."/>
            <person name="Grigoriev I.V."/>
            <person name="Crous P."/>
            <person name="Smith M.E."/>
        </authorList>
    </citation>
    <scope>NUCLEOTIDE SEQUENCE</scope>
    <source>
        <strain evidence="8">RSA 861</strain>
    </source>
</reference>
<keyword evidence="9" id="KW-1185">Reference proteome</keyword>
<accession>A0A9W8E1L7</accession>
<evidence type="ECO:0000256" key="2">
    <source>
        <dbReference type="ARBA" id="ARBA00022946"/>
    </source>
</evidence>
<organism evidence="8 9">
    <name type="scientific">Tieghemiomyces parasiticus</name>
    <dbReference type="NCBI Taxonomy" id="78921"/>
    <lineage>
        <taxon>Eukaryota</taxon>
        <taxon>Fungi</taxon>
        <taxon>Fungi incertae sedis</taxon>
        <taxon>Zoopagomycota</taxon>
        <taxon>Kickxellomycotina</taxon>
        <taxon>Dimargaritomycetes</taxon>
        <taxon>Dimargaritales</taxon>
        <taxon>Dimargaritaceae</taxon>
        <taxon>Tieghemiomyces</taxon>
    </lineage>
</organism>
<evidence type="ECO:0000259" key="7">
    <source>
        <dbReference type="Pfam" id="PF25455"/>
    </source>
</evidence>
<dbReference type="GO" id="GO:0016226">
    <property type="term" value="P:iron-sulfur cluster assembly"/>
    <property type="evidence" value="ECO:0007669"/>
    <property type="project" value="TreeGrafter"/>
</dbReference>
<dbReference type="PANTHER" id="PTHR22602">
    <property type="entry name" value="TRANSFERASE CAF17, MITOCHONDRIAL-RELATED"/>
    <property type="match status" value="1"/>
</dbReference>
<feature type="region of interest" description="Disordered" evidence="5">
    <location>
        <begin position="431"/>
        <end position="452"/>
    </location>
</feature>
<evidence type="ECO:0000256" key="1">
    <source>
        <dbReference type="ARBA" id="ARBA00004173"/>
    </source>
</evidence>
<dbReference type="PANTHER" id="PTHR22602:SF0">
    <property type="entry name" value="TRANSFERASE CAF17, MITOCHONDRIAL-RELATED"/>
    <property type="match status" value="1"/>
</dbReference>
<feature type="domain" description="CAF17 C-terminal" evidence="7">
    <location>
        <begin position="373"/>
        <end position="507"/>
    </location>
</feature>
<dbReference type="Pfam" id="PF25455">
    <property type="entry name" value="Beta-barrel_CAF17_C"/>
    <property type="match status" value="1"/>
</dbReference>
<dbReference type="Proteomes" id="UP001150569">
    <property type="component" value="Unassembled WGS sequence"/>
</dbReference>
<dbReference type="NCBIfam" id="TIGR03317">
    <property type="entry name" value="ygfZ_signature"/>
    <property type="match status" value="1"/>
</dbReference>
<dbReference type="Pfam" id="PF01571">
    <property type="entry name" value="GCV_T"/>
    <property type="match status" value="1"/>
</dbReference>
<evidence type="ECO:0000256" key="3">
    <source>
        <dbReference type="ARBA" id="ARBA00023128"/>
    </source>
</evidence>
<evidence type="ECO:0000313" key="8">
    <source>
        <dbReference type="EMBL" id="KAJ1928764.1"/>
    </source>
</evidence>
<dbReference type="EMBL" id="JANBPT010000060">
    <property type="protein sequence ID" value="KAJ1928764.1"/>
    <property type="molecule type" value="Genomic_DNA"/>
</dbReference>
<comment type="similarity">
    <text evidence="4">Belongs to the GcvT family. CAF17/IBA57 subfamily.</text>
</comment>
<dbReference type="SUPFAM" id="SSF103025">
    <property type="entry name" value="Folate-binding domain"/>
    <property type="match status" value="1"/>
</dbReference>
<sequence length="509" mass="55709">MLVRHGALRSGPLALANLRPPVQRCLTAAAYHGGPFQDSTTPPKYHVMRRLPTPGRAISIRFLSTPSTTAADRPTAPSSSVDTSSTDPTYPAALRGLPVYPDPTHVLDQTDHYCRVPGRGLIQVAGEDATAFLQGLITNHMPKLAVGGGGFYAHFLVPQGRVLYDALVYPRNVGERFPMTPPAFLIECDAAVANELCKQLSLRRLRAKVQVEMVTEQYTVWNIWGPGTNTLWCWSQQLTNPRPTVAEGGTVSGPEAPVNHTAAQLPRGSLVLKSREIGIWMQDTRAPGLGLRVVLPATDPRPGLPASFREVNPLTYTLRRLLLGVPEGCREIAPRQVLPLEYNLDYMHGVDFRKGCYVGQELTIRTYHTGVVRKRVVPIALVPDAYTLDPTRPVSLELQAGFELPDHQADIYRVSIDTTPAASLAILAPTDDVKPEDTPAEPTIKRRTRSSRPSAKFCGGVGNIGLALVRLETLHDPEHKFVALGRSPDGAPVVLRVLPRTPDWWPQTP</sequence>
<dbReference type="InterPro" id="IPR006222">
    <property type="entry name" value="GCVT_N"/>
</dbReference>
<gene>
    <name evidence="8" type="primary">CAF17_2</name>
    <name evidence="8" type="ORF">IWQ60_001764</name>
</gene>
<name>A0A9W8E1L7_9FUNG</name>
<dbReference type="GO" id="GO:0005759">
    <property type="term" value="C:mitochondrial matrix"/>
    <property type="evidence" value="ECO:0007669"/>
    <property type="project" value="TreeGrafter"/>
</dbReference>
<protein>
    <submittedName>
        <fullName evidence="8">Ccr4 associated factor</fullName>
    </submittedName>
</protein>
<comment type="caution">
    <text evidence="8">The sequence shown here is derived from an EMBL/GenBank/DDBJ whole genome shotgun (WGS) entry which is preliminary data.</text>
</comment>
<dbReference type="InterPro" id="IPR027266">
    <property type="entry name" value="TrmE/GcvT-like"/>
</dbReference>
<dbReference type="InterPro" id="IPR057460">
    <property type="entry name" value="CAF17_C"/>
</dbReference>
<evidence type="ECO:0000256" key="5">
    <source>
        <dbReference type="SAM" id="MobiDB-lite"/>
    </source>
</evidence>
<evidence type="ECO:0000313" key="9">
    <source>
        <dbReference type="Proteomes" id="UP001150569"/>
    </source>
</evidence>
<dbReference type="Gene3D" id="3.30.1360.120">
    <property type="entry name" value="Probable tRNA modification gtpase trme, domain 1"/>
    <property type="match status" value="1"/>
</dbReference>
<dbReference type="OrthoDB" id="191995at2759"/>
<keyword evidence="3" id="KW-0496">Mitochondrion</keyword>
<comment type="subcellular location">
    <subcellularLocation>
        <location evidence="1">Mitochondrion</location>
    </subcellularLocation>
</comment>
<dbReference type="InterPro" id="IPR017703">
    <property type="entry name" value="YgfZ/GCV_T_CS"/>
</dbReference>
<feature type="region of interest" description="Disordered" evidence="5">
    <location>
        <begin position="64"/>
        <end position="88"/>
    </location>
</feature>